<dbReference type="Gene3D" id="3.30.70.100">
    <property type="match status" value="1"/>
</dbReference>
<feature type="signal peptide" evidence="2">
    <location>
        <begin position="1"/>
        <end position="21"/>
    </location>
</feature>
<evidence type="ECO:0000259" key="3">
    <source>
        <dbReference type="PROSITE" id="PS50846"/>
    </source>
</evidence>
<dbReference type="AlphaFoldDB" id="A0A0P7AW33"/>
<evidence type="ECO:0000313" key="4">
    <source>
        <dbReference type="EMBL" id="KPM32867.1"/>
    </source>
</evidence>
<evidence type="ECO:0000256" key="1">
    <source>
        <dbReference type="ARBA" id="ARBA00022723"/>
    </source>
</evidence>
<comment type="caution">
    <text evidence="4">The sequence shown here is derived from an EMBL/GenBank/DDBJ whole genome shotgun (WGS) entry which is preliminary data.</text>
</comment>
<dbReference type="RefSeq" id="WP_054558451.1">
    <property type="nucleotide sequence ID" value="NZ_LDJX01000002.1"/>
</dbReference>
<dbReference type="CDD" id="cd00371">
    <property type="entry name" value="HMA"/>
    <property type="match status" value="1"/>
</dbReference>
<dbReference type="Pfam" id="PF00403">
    <property type="entry name" value="HMA"/>
    <property type="match status" value="1"/>
</dbReference>
<name>A0A0P7AW33_9FLAO</name>
<dbReference type="InterPro" id="IPR006121">
    <property type="entry name" value="HMA_dom"/>
</dbReference>
<evidence type="ECO:0000313" key="5">
    <source>
        <dbReference type="Proteomes" id="UP000050280"/>
    </source>
</evidence>
<keyword evidence="5" id="KW-1185">Reference proteome</keyword>
<keyword evidence="1" id="KW-0479">Metal-binding</keyword>
<dbReference type="PROSITE" id="PS50846">
    <property type="entry name" value="HMA_2"/>
    <property type="match status" value="1"/>
</dbReference>
<proteinExistence type="predicted"/>
<feature type="domain" description="HMA" evidence="3">
    <location>
        <begin position="30"/>
        <end position="97"/>
    </location>
</feature>
<evidence type="ECO:0000256" key="2">
    <source>
        <dbReference type="SAM" id="SignalP"/>
    </source>
</evidence>
<keyword evidence="2" id="KW-0732">Signal</keyword>
<accession>A0A0P7AW33</accession>
<sequence length="108" mass="11698">MKNKLCILVVASIFFCTLLSAQENQSGLLKQVEITIEGMACQAGCADAINKNLEKIQGVTGSSVSFANGKALVSYDPKTVKLDAIKAAIMGTKVKEYRYTITHIIKKE</sequence>
<protein>
    <submittedName>
        <fullName evidence="4">Cation transport ATPase</fullName>
    </submittedName>
</protein>
<reference evidence="4 5" key="1">
    <citation type="submission" date="2015-09" db="EMBL/GenBank/DDBJ databases">
        <title>Genome sequence of the marine flavobacterium Croceitalea dokdonensis DOKDO 023 that contains proton- and sodium-pumping rhodopsins.</title>
        <authorList>
            <person name="Kwon S.-K."/>
            <person name="Lee H.K."/>
            <person name="Kwak M.-J."/>
            <person name="Kim J.F."/>
        </authorList>
    </citation>
    <scope>NUCLEOTIDE SEQUENCE [LARGE SCALE GENOMIC DNA]</scope>
    <source>
        <strain evidence="4 5">DOKDO 023</strain>
    </source>
</reference>
<dbReference type="STRING" id="1300341.I595_1294"/>
<dbReference type="OrthoDB" id="1178902at2"/>
<organism evidence="4 5">
    <name type="scientific">Croceitalea dokdonensis DOKDO 023</name>
    <dbReference type="NCBI Taxonomy" id="1300341"/>
    <lineage>
        <taxon>Bacteria</taxon>
        <taxon>Pseudomonadati</taxon>
        <taxon>Bacteroidota</taxon>
        <taxon>Flavobacteriia</taxon>
        <taxon>Flavobacteriales</taxon>
        <taxon>Flavobacteriaceae</taxon>
        <taxon>Croceitalea</taxon>
    </lineage>
</organism>
<feature type="chain" id="PRO_5006135129" evidence="2">
    <location>
        <begin position="22"/>
        <end position="108"/>
    </location>
</feature>
<dbReference type="GO" id="GO:0046872">
    <property type="term" value="F:metal ion binding"/>
    <property type="evidence" value="ECO:0007669"/>
    <property type="project" value="UniProtKB-KW"/>
</dbReference>
<dbReference type="InterPro" id="IPR036163">
    <property type="entry name" value="HMA_dom_sf"/>
</dbReference>
<dbReference type="SUPFAM" id="SSF55008">
    <property type="entry name" value="HMA, heavy metal-associated domain"/>
    <property type="match status" value="1"/>
</dbReference>
<gene>
    <name evidence="4" type="ORF">I595_1294</name>
</gene>
<dbReference type="Proteomes" id="UP000050280">
    <property type="component" value="Unassembled WGS sequence"/>
</dbReference>
<dbReference type="FunFam" id="3.30.70.100:FF:000001">
    <property type="entry name" value="ATPase copper transporting beta"/>
    <property type="match status" value="1"/>
</dbReference>
<dbReference type="EMBL" id="LDJX01000002">
    <property type="protein sequence ID" value="KPM32867.1"/>
    <property type="molecule type" value="Genomic_DNA"/>
</dbReference>